<evidence type="ECO:0000256" key="1">
    <source>
        <dbReference type="SAM" id="MobiDB-lite"/>
    </source>
</evidence>
<accession>A0A8H3INL2</accession>
<comment type="caution">
    <text evidence="2">The sequence shown here is derived from an EMBL/GenBank/DDBJ whole genome shotgun (WGS) entry which is preliminary data.</text>
</comment>
<feature type="region of interest" description="Disordered" evidence="1">
    <location>
        <begin position="429"/>
        <end position="479"/>
    </location>
</feature>
<reference evidence="2" key="1">
    <citation type="submission" date="2021-03" db="EMBL/GenBank/DDBJ databases">
        <authorList>
            <person name="Tagirdzhanova G."/>
        </authorList>
    </citation>
    <scope>NUCLEOTIDE SEQUENCE</scope>
</reference>
<keyword evidence="3" id="KW-1185">Reference proteome</keyword>
<evidence type="ECO:0000313" key="2">
    <source>
        <dbReference type="EMBL" id="CAF9934567.1"/>
    </source>
</evidence>
<name>A0A8H3INL2_9LECA</name>
<gene>
    <name evidence="2" type="ORF">IMSHALPRED_009764</name>
</gene>
<dbReference type="OrthoDB" id="5304511at2759"/>
<proteinExistence type="predicted"/>
<evidence type="ECO:0000313" key="3">
    <source>
        <dbReference type="Proteomes" id="UP000664534"/>
    </source>
</evidence>
<dbReference type="AlphaFoldDB" id="A0A8H3INL2"/>
<organism evidence="2 3">
    <name type="scientific">Imshaugia aleurites</name>
    <dbReference type="NCBI Taxonomy" id="172621"/>
    <lineage>
        <taxon>Eukaryota</taxon>
        <taxon>Fungi</taxon>
        <taxon>Dikarya</taxon>
        <taxon>Ascomycota</taxon>
        <taxon>Pezizomycotina</taxon>
        <taxon>Lecanoromycetes</taxon>
        <taxon>OSLEUM clade</taxon>
        <taxon>Lecanoromycetidae</taxon>
        <taxon>Lecanorales</taxon>
        <taxon>Lecanorineae</taxon>
        <taxon>Parmeliaceae</taxon>
        <taxon>Imshaugia</taxon>
    </lineage>
</organism>
<protein>
    <submittedName>
        <fullName evidence="2">Uncharacterized protein</fullName>
    </submittedName>
</protein>
<sequence length="479" mass="55076">MAEKSSLEMLAPELQLQILLNADTPKDLHALIHTSPRLCQVYIHNKDTILSTVARRQFHPAVIPDALFFAKISQLEQPLSRDTVIDLFKTYPTEVHERKNIPVFMSVALCELASNVKFFIEDYARNTLPILEGLGRSLDLEVLPEYLPENPISHSRMSDSEIGRLQRAFCRFEIYRHLFARCSTTIDHKLRRCAYLPSLTPEEQAELFLLRFPDFEVTEINCIRDYLYRRLRGVFSRVEDRATDTLPAENFIWDEHTDWEAMTWASGVWFFTKGGKASQDQHIEHLMSLGLSYIRRVYASTGEKQKDLFLRDMSGTDPNHFEMDFITAALEYLGQNPAGDDIPFLADIDPPFQYERKSDVGLDIPDAWQWAHPHGPPFTLSDHCTKGLRDWGFVFWDFDRLRESGILKRSSNDFQKIYFNEHKAANGPSVMERLLGPPSPYLSPEDDSDTYTSIPTSDSLREDYSDSSSADSGLRSENS</sequence>
<dbReference type="EMBL" id="CAJPDT010000077">
    <property type="protein sequence ID" value="CAF9934567.1"/>
    <property type="molecule type" value="Genomic_DNA"/>
</dbReference>
<dbReference type="Proteomes" id="UP000664534">
    <property type="component" value="Unassembled WGS sequence"/>
</dbReference>